<accession>A0A0A9GR89</accession>
<organism evidence="1">
    <name type="scientific">Arundo donax</name>
    <name type="common">Giant reed</name>
    <name type="synonym">Donax arundinaceus</name>
    <dbReference type="NCBI Taxonomy" id="35708"/>
    <lineage>
        <taxon>Eukaryota</taxon>
        <taxon>Viridiplantae</taxon>
        <taxon>Streptophyta</taxon>
        <taxon>Embryophyta</taxon>
        <taxon>Tracheophyta</taxon>
        <taxon>Spermatophyta</taxon>
        <taxon>Magnoliopsida</taxon>
        <taxon>Liliopsida</taxon>
        <taxon>Poales</taxon>
        <taxon>Poaceae</taxon>
        <taxon>PACMAD clade</taxon>
        <taxon>Arundinoideae</taxon>
        <taxon>Arundineae</taxon>
        <taxon>Arundo</taxon>
    </lineage>
</organism>
<reference evidence="1" key="1">
    <citation type="submission" date="2014-09" db="EMBL/GenBank/DDBJ databases">
        <authorList>
            <person name="Magalhaes I.L.F."/>
            <person name="Oliveira U."/>
            <person name="Santos F.R."/>
            <person name="Vidigal T.H.D.A."/>
            <person name="Brescovit A.D."/>
            <person name="Santos A.J."/>
        </authorList>
    </citation>
    <scope>NUCLEOTIDE SEQUENCE</scope>
    <source>
        <tissue evidence="1">Shoot tissue taken approximately 20 cm above the soil surface</tissue>
    </source>
</reference>
<protein>
    <submittedName>
        <fullName evidence="1">Uncharacterized protein</fullName>
    </submittedName>
</protein>
<evidence type="ECO:0000313" key="1">
    <source>
        <dbReference type="EMBL" id="JAE23188.1"/>
    </source>
</evidence>
<sequence>MELGPKNQKPHSLKHQMRHDSLFEFHLDHTVHISQILWSKTYGG</sequence>
<dbReference type="EMBL" id="GBRH01174708">
    <property type="protein sequence ID" value="JAE23188.1"/>
    <property type="molecule type" value="Transcribed_RNA"/>
</dbReference>
<reference evidence="1" key="2">
    <citation type="journal article" date="2015" name="Data Brief">
        <title>Shoot transcriptome of the giant reed, Arundo donax.</title>
        <authorList>
            <person name="Barrero R.A."/>
            <person name="Guerrero F.D."/>
            <person name="Moolhuijzen P."/>
            <person name="Goolsby J.A."/>
            <person name="Tidwell J."/>
            <person name="Bellgard S.E."/>
            <person name="Bellgard M.I."/>
        </authorList>
    </citation>
    <scope>NUCLEOTIDE SEQUENCE</scope>
    <source>
        <tissue evidence="1">Shoot tissue taken approximately 20 cm above the soil surface</tissue>
    </source>
</reference>
<dbReference type="AlphaFoldDB" id="A0A0A9GR89"/>
<proteinExistence type="predicted"/>
<name>A0A0A9GR89_ARUDO</name>